<evidence type="ECO:0000313" key="10">
    <source>
        <dbReference type="Proteomes" id="UP000640333"/>
    </source>
</evidence>
<proteinExistence type="inferred from homology"/>
<reference evidence="9" key="1">
    <citation type="submission" date="2020-10" db="EMBL/GenBank/DDBJ databases">
        <title>Bacterium isolated from coastal waters sediment.</title>
        <authorList>
            <person name="Chen R.-J."/>
            <person name="Lu D.-C."/>
            <person name="Zhu K.-L."/>
            <person name="Du Z.-J."/>
        </authorList>
    </citation>
    <scope>NUCLEOTIDE SEQUENCE</scope>
    <source>
        <strain evidence="9">N1Y112</strain>
    </source>
</reference>
<comment type="similarity">
    <text evidence="7">Belongs to the gamma-glutamyl phosphate reductase family.</text>
</comment>
<feature type="domain" description="Aldehyde dehydrogenase" evidence="8">
    <location>
        <begin position="12"/>
        <end position="305"/>
    </location>
</feature>
<dbReference type="PIRSF" id="PIRSF000151">
    <property type="entry name" value="GPR"/>
    <property type="match status" value="1"/>
</dbReference>
<dbReference type="GO" id="GO:0050661">
    <property type="term" value="F:NADP binding"/>
    <property type="evidence" value="ECO:0007669"/>
    <property type="project" value="InterPro"/>
</dbReference>
<organism evidence="9 10">
    <name type="scientific">Pontibacterium sinense</name>
    <dbReference type="NCBI Taxonomy" id="2781979"/>
    <lineage>
        <taxon>Bacteria</taxon>
        <taxon>Pseudomonadati</taxon>
        <taxon>Pseudomonadota</taxon>
        <taxon>Gammaproteobacteria</taxon>
        <taxon>Oceanospirillales</taxon>
        <taxon>Oceanospirillaceae</taxon>
        <taxon>Pontibacterium</taxon>
    </lineage>
</organism>
<keyword evidence="3 7" id="KW-0641">Proline biosynthesis</keyword>
<comment type="subcellular location">
    <subcellularLocation>
        <location evidence="7">Cytoplasm</location>
    </subcellularLocation>
</comment>
<comment type="function">
    <text evidence="7">Catalyzes the NADPH-dependent reduction of L-glutamate 5-phosphate into L-glutamate 5-semialdehyde and phosphate. The product spontaneously undergoes cyclization to form 1-pyrroline-5-carboxylate.</text>
</comment>
<evidence type="ECO:0000256" key="7">
    <source>
        <dbReference type="HAMAP-Rule" id="MF_00412"/>
    </source>
</evidence>
<dbReference type="CDD" id="cd07079">
    <property type="entry name" value="ALDH_F18-19_ProA-GPR"/>
    <property type="match status" value="1"/>
</dbReference>
<sequence>MNVEEYMIELGQQARDAARLIAKAATGTKNEALLAMADAIDNSRDALQSANQKDLDNGRANGLDDAMLDRLELTPARIDTMIEGLRQVAGLPDPVGAITDLKYRPTGIQVGKMRVPLGVIGIIYESRPNVTVEAASLCLKSGNATILRGGSEAINSNQAVAECIKSGLTAVGLPETAVQVVETTDRAAVGQMITMPEYVDVIVPRGGKGLIERISADAKVTVIKHLDGICHVYIDSDADKAKAVNVAINAKTHRYGTCNTMETLLVNRSVAADVLPELAERYQAIGVELRGCDATRELLPYINEATEEDWSTEYLAPILSIKLVDDMAEAIRHINKYGSHHTDSIITENYTKSRAFLLEVDSSSVMVNASTRFADGFEYGLGAEIGISTDKIHARGPVGLDGLTSEKYVVLGDGHIRN</sequence>
<dbReference type="GO" id="GO:0055129">
    <property type="term" value="P:L-proline biosynthetic process"/>
    <property type="evidence" value="ECO:0007669"/>
    <property type="project" value="UniProtKB-UniRule"/>
</dbReference>
<dbReference type="InterPro" id="IPR016163">
    <property type="entry name" value="Ald_DH_C"/>
</dbReference>
<dbReference type="HAMAP" id="MF_00412">
    <property type="entry name" value="ProA"/>
    <property type="match status" value="1"/>
</dbReference>
<dbReference type="UniPathway" id="UPA00098">
    <property type="reaction ID" value="UER00360"/>
</dbReference>
<dbReference type="PROSITE" id="PS01223">
    <property type="entry name" value="PROA"/>
    <property type="match status" value="1"/>
</dbReference>
<dbReference type="GO" id="GO:0004350">
    <property type="term" value="F:glutamate-5-semialdehyde dehydrogenase activity"/>
    <property type="evidence" value="ECO:0007669"/>
    <property type="project" value="UniProtKB-UniRule"/>
</dbReference>
<keyword evidence="5 7" id="KW-0560">Oxidoreductase</keyword>
<dbReference type="EC" id="1.2.1.41" evidence="7"/>
<dbReference type="SUPFAM" id="SSF53720">
    <property type="entry name" value="ALDH-like"/>
    <property type="match status" value="1"/>
</dbReference>
<evidence type="ECO:0000256" key="4">
    <source>
        <dbReference type="ARBA" id="ARBA00022857"/>
    </source>
</evidence>
<comment type="caution">
    <text evidence="9">The sequence shown here is derived from an EMBL/GenBank/DDBJ whole genome shotgun (WGS) entry which is preliminary data.</text>
</comment>
<evidence type="ECO:0000313" key="9">
    <source>
        <dbReference type="EMBL" id="MBE9395991.1"/>
    </source>
</evidence>
<dbReference type="NCBIfam" id="NF001221">
    <property type="entry name" value="PRK00197.1"/>
    <property type="match status" value="1"/>
</dbReference>
<evidence type="ECO:0000256" key="1">
    <source>
        <dbReference type="ARBA" id="ARBA00004985"/>
    </source>
</evidence>
<dbReference type="FunFam" id="3.40.309.10:FF:000006">
    <property type="entry name" value="Gamma-glutamyl phosphate reductase"/>
    <property type="match status" value="1"/>
</dbReference>
<accession>A0A8J7FAD3</accession>
<evidence type="ECO:0000256" key="5">
    <source>
        <dbReference type="ARBA" id="ARBA00023002"/>
    </source>
</evidence>
<dbReference type="Gene3D" id="3.40.309.10">
    <property type="entry name" value="Aldehyde Dehydrogenase, Chain A, domain 2"/>
    <property type="match status" value="1"/>
</dbReference>
<protein>
    <recommendedName>
        <fullName evidence="7">Gamma-glutamyl phosphate reductase</fullName>
        <shortName evidence="7">GPR</shortName>
        <ecNumber evidence="7">1.2.1.41</ecNumber>
    </recommendedName>
    <alternativeName>
        <fullName evidence="7">Glutamate-5-semialdehyde dehydrogenase</fullName>
    </alternativeName>
    <alternativeName>
        <fullName evidence="7">Glutamyl-gamma-semialdehyde dehydrogenase</fullName>
        <shortName evidence="7">GSA dehydrogenase</shortName>
    </alternativeName>
</protein>
<dbReference type="InterPro" id="IPR012134">
    <property type="entry name" value="Glu-5-SA_DH"/>
</dbReference>
<dbReference type="InterPro" id="IPR000965">
    <property type="entry name" value="GPR_dom"/>
</dbReference>
<dbReference type="PANTHER" id="PTHR11063:SF8">
    <property type="entry name" value="DELTA-1-PYRROLINE-5-CARBOXYLATE SYNTHASE"/>
    <property type="match status" value="1"/>
</dbReference>
<comment type="catalytic activity">
    <reaction evidence="6 7">
        <text>L-glutamate 5-semialdehyde + phosphate + NADP(+) = L-glutamyl 5-phosphate + NADPH + H(+)</text>
        <dbReference type="Rhea" id="RHEA:19541"/>
        <dbReference type="ChEBI" id="CHEBI:15378"/>
        <dbReference type="ChEBI" id="CHEBI:43474"/>
        <dbReference type="ChEBI" id="CHEBI:57783"/>
        <dbReference type="ChEBI" id="CHEBI:58066"/>
        <dbReference type="ChEBI" id="CHEBI:58274"/>
        <dbReference type="ChEBI" id="CHEBI:58349"/>
        <dbReference type="EC" id="1.2.1.41"/>
    </reaction>
</comment>
<dbReference type="RefSeq" id="WP_193951538.1">
    <property type="nucleotide sequence ID" value="NZ_JADEYS010000001.1"/>
</dbReference>
<dbReference type="Gene3D" id="3.40.605.10">
    <property type="entry name" value="Aldehyde Dehydrogenase, Chain A, domain 1"/>
    <property type="match status" value="1"/>
</dbReference>
<dbReference type="InterPro" id="IPR016161">
    <property type="entry name" value="Ald_DH/histidinol_DH"/>
</dbReference>
<dbReference type="InterPro" id="IPR020593">
    <property type="entry name" value="G-glutamylP_reductase_CS"/>
</dbReference>
<dbReference type="EMBL" id="JADEYS010000001">
    <property type="protein sequence ID" value="MBE9395991.1"/>
    <property type="molecule type" value="Genomic_DNA"/>
</dbReference>
<dbReference type="InterPro" id="IPR016162">
    <property type="entry name" value="Ald_DH_N"/>
</dbReference>
<dbReference type="InterPro" id="IPR015590">
    <property type="entry name" value="Aldehyde_DH_dom"/>
</dbReference>
<feature type="domain" description="Aldehyde dehydrogenase" evidence="8">
    <location>
        <begin position="310"/>
        <end position="374"/>
    </location>
</feature>
<gene>
    <name evidence="7" type="primary">proA</name>
    <name evidence="9" type="ORF">IOQ59_01815</name>
</gene>
<dbReference type="GO" id="GO:0005737">
    <property type="term" value="C:cytoplasm"/>
    <property type="evidence" value="ECO:0007669"/>
    <property type="project" value="UniProtKB-SubCell"/>
</dbReference>
<dbReference type="AlphaFoldDB" id="A0A8J7FAD3"/>
<comment type="pathway">
    <text evidence="1 7">Amino-acid biosynthesis; L-proline biosynthesis; L-glutamate 5-semialdehyde from L-glutamate: step 2/2.</text>
</comment>
<name>A0A8J7FAD3_9GAMM</name>
<dbReference type="Proteomes" id="UP000640333">
    <property type="component" value="Unassembled WGS sequence"/>
</dbReference>
<evidence type="ECO:0000256" key="3">
    <source>
        <dbReference type="ARBA" id="ARBA00022650"/>
    </source>
</evidence>
<dbReference type="PANTHER" id="PTHR11063">
    <property type="entry name" value="GLUTAMATE SEMIALDEHYDE DEHYDROGENASE"/>
    <property type="match status" value="1"/>
</dbReference>
<evidence type="ECO:0000256" key="2">
    <source>
        <dbReference type="ARBA" id="ARBA00022605"/>
    </source>
</evidence>
<evidence type="ECO:0000259" key="8">
    <source>
        <dbReference type="Pfam" id="PF00171"/>
    </source>
</evidence>
<dbReference type="NCBIfam" id="TIGR00407">
    <property type="entry name" value="proA"/>
    <property type="match status" value="1"/>
</dbReference>
<evidence type="ECO:0000256" key="6">
    <source>
        <dbReference type="ARBA" id="ARBA00049024"/>
    </source>
</evidence>
<keyword evidence="2 7" id="KW-0028">Amino-acid biosynthesis</keyword>
<keyword evidence="4 7" id="KW-0521">NADP</keyword>
<keyword evidence="7" id="KW-0963">Cytoplasm</keyword>
<dbReference type="Pfam" id="PF00171">
    <property type="entry name" value="Aldedh"/>
    <property type="match status" value="2"/>
</dbReference>
<keyword evidence="10" id="KW-1185">Reference proteome</keyword>